<dbReference type="KEGG" id="pmrn:116947524"/>
<dbReference type="AlphaFoldDB" id="A0AAJ7TJY0"/>
<accession>A0AAJ7TJY0</accession>
<gene>
    <name evidence="9" type="primary">CAV1</name>
</gene>
<keyword evidence="3 6" id="KW-1003">Cell membrane</keyword>
<dbReference type="GO" id="GO:0042383">
    <property type="term" value="C:sarcolemma"/>
    <property type="evidence" value="ECO:0007669"/>
    <property type="project" value="TreeGrafter"/>
</dbReference>
<dbReference type="GO" id="GO:0070836">
    <property type="term" value="P:caveola assembly"/>
    <property type="evidence" value="ECO:0007669"/>
    <property type="project" value="InterPro"/>
</dbReference>
<comment type="similarity">
    <text evidence="2 6">Belongs to the caveolin family.</text>
</comment>
<organism evidence="8 9">
    <name type="scientific">Petromyzon marinus</name>
    <name type="common">Sea lamprey</name>
    <dbReference type="NCBI Taxonomy" id="7757"/>
    <lineage>
        <taxon>Eukaryota</taxon>
        <taxon>Metazoa</taxon>
        <taxon>Chordata</taxon>
        <taxon>Craniata</taxon>
        <taxon>Vertebrata</taxon>
        <taxon>Cyclostomata</taxon>
        <taxon>Hyperoartia</taxon>
        <taxon>Petromyzontiformes</taxon>
        <taxon>Petromyzontidae</taxon>
        <taxon>Petromyzon</taxon>
    </lineage>
</organism>
<evidence type="ECO:0000256" key="3">
    <source>
        <dbReference type="ARBA" id="ARBA00022475"/>
    </source>
</evidence>
<keyword evidence="7" id="KW-1133">Transmembrane helix</keyword>
<evidence type="ECO:0000256" key="6">
    <source>
        <dbReference type="RuleBase" id="RU000680"/>
    </source>
</evidence>
<evidence type="ECO:0000256" key="2">
    <source>
        <dbReference type="ARBA" id="ARBA00010988"/>
    </source>
</evidence>
<keyword evidence="8" id="KW-1185">Reference proteome</keyword>
<dbReference type="InterPro" id="IPR001612">
    <property type="entry name" value="Caveolin"/>
</dbReference>
<dbReference type="PANTHER" id="PTHR10844">
    <property type="entry name" value="CAVEOLIN"/>
    <property type="match status" value="1"/>
</dbReference>
<protein>
    <recommendedName>
        <fullName evidence="6">Caveolin</fullName>
    </recommendedName>
</protein>
<name>A0AAJ7TJY0_PETMA</name>
<dbReference type="GeneID" id="116947524"/>
<keyword evidence="4 6" id="KW-0333">Golgi apparatus</keyword>
<dbReference type="RefSeq" id="XP_032819264.1">
    <property type="nucleotide sequence ID" value="XM_032963373.1"/>
</dbReference>
<dbReference type="PANTHER" id="PTHR10844:SF32">
    <property type="entry name" value="CAVEOLIN-3-LIKE"/>
    <property type="match status" value="1"/>
</dbReference>
<evidence type="ECO:0000256" key="4">
    <source>
        <dbReference type="ARBA" id="ARBA00023034"/>
    </source>
</evidence>
<dbReference type="CTD" id="857"/>
<reference evidence="9" key="1">
    <citation type="submission" date="2025-08" db="UniProtKB">
        <authorList>
            <consortium name="RefSeq"/>
        </authorList>
    </citation>
    <scope>IDENTIFICATION</scope>
    <source>
        <tissue evidence="9">Sperm</tissue>
    </source>
</reference>
<dbReference type="GO" id="GO:0051480">
    <property type="term" value="P:regulation of cytosolic calcium ion concentration"/>
    <property type="evidence" value="ECO:0007669"/>
    <property type="project" value="TreeGrafter"/>
</dbReference>
<sequence length="197" mass="22622">MSKERASEDDVFDTEILIDSAARIKDRRRSAEDDFYNSKLRADSPMEPLTREDEMVKKGPPDFRTKEIDLVDRDPKHINDDVVKVEFEDVIAEPEGAYSFDGVWKTSFTTFTVTKYWCYRLLSGLCGIPLALIWGFYFACLTFCHIWAVVPCVKSYLIEIQCASRIYALCVHTFCDPLFEAMGKAFATVKVALRKEV</sequence>
<dbReference type="GO" id="GO:0005925">
    <property type="term" value="C:focal adhesion"/>
    <property type="evidence" value="ECO:0007669"/>
    <property type="project" value="TreeGrafter"/>
</dbReference>
<dbReference type="Pfam" id="PF01146">
    <property type="entry name" value="Caveolin"/>
    <property type="match status" value="1"/>
</dbReference>
<evidence type="ECO:0000313" key="9">
    <source>
        <dbReference type="RefSeq" id="XP_032819264.1"/>
    </source>
</evidence>
<evidence type="ECO:0000256" key="7">
    <source>
        <dbReference type="SAM" id="Phobius"/>
    </source>
</evidence>
<keyword evidence="7" id="KW-0812">Transmembrane</keyword>
<dbReference type="GO" id="GO:0030154">
    <property type="term" value="P:cell differentiation"/>
    <property type="evidence" value="ECO:0007669"/>
    <property type="project" value="TreeGrafter"/>
</dbReference>
<comment type="subcellular location">
    <subcellularLocation>
        <location evidence="1 6">Cell membrane</location>
        <topology evidence="1 6">Peripheral membrane protein</topology>
    </subcellularLocation>
    <subcellularLocation>
        <location evidence="6">Golgi apparatus membrane</location>
        <topology evidence="6">Peripheral membrane protein</topology>
    </subcellularLocation>
    <subcellularLocation>
        <location evidence="6">Membrane</location>
        <location evidence="6">Caveola</location>
        <topology evidence="6">Peripheral membrane protein</topology>
    </subcellularLocation>
</comment>
<dbReference type="Proteomes" id="UP001318040">
    <property type="component" value="Chromosome 30"/>
</dbReference>
<dbReference type="GO" id="GO:0005901">
    <property type="term" value="C:caveola"/>
    <property type="evidence" value="ECO:0007669"/>
    <property type="project" value="UniProtKB-SubCell"/>
</dbReference>
<dbReference type="GO" id="GO:0000139">
    <property type="term" value="C:Golgi membrane"/>
    <property type="evidence" value="ECO:0007669"/>
    <property type="project" value="UniProtKB-SubCell"/>
</dbReference>
<dbReference type="InterPro" id="IPR018361">
    <property type="entry name" value="Caveolin_CS"/>
</dbReference>
<evidence type="ECO:0000256" key="5">
    <source>
        <dbReference type="ARBA" id="ARBA00023136"/>
    </source>
</evidence>
<evidence type="ECO:0000256" key="1">
    <source>
        <dbReference type="ARBA" id="ARBA00004202"/>
    </source>
</evidence>
<proteinExistence type="inferred from homology"/>
<keyword evidence="5 6" id="KW-0472">Membrane</keyword>
<comment type="function">
    <text evidence="6">May act as a scaffolding protein within caveolar membranes. Interacts directly with G-protein alpha subunits and can functionally regulate their activity.</text>
</comment>
<dbReference type="PROSITE" id="PS01210">
    <property type="entry name" value="CAVEOLIN"/>
    <property type="match status" value="1"/>
</dbReference>
<feature type="transmembrane region" description="Helical" evidence="7">
    <location>
        <begin position="121"/>
        <end position="148"/>
    </location>
</feature>
<evidence type="ECO:0000313" key="8">
    <source>
        <dbReference type="Proteomes" id="UP001318040"/>
    </source>
</evidence>
<dbReference type="GO" id="GO:0060090">
    <property type="term" value="F:molecular adaptor activity"/>
    <property type="evidence" value="ECO:0007669"/>
    <property type="project" value="TreeGrafter"/>
</dbReference>